<evidence type="ECO:0000259" key="1">
    <source>
        <dbReference type="Pfam" id="PF25517"/>
    </source>
</evidence>
<dbReference type="PANTHER" id="PTHR31164">
    <property type="entry name" value="RAD52 MOTIF-CONTAINING PROTEIN 1"/>
    <property type="match status" value="1"/>
</dbReference>
<feature type="domain" description="DM1" evidence="1">
    <location>
        <begin position="103"/>
        <end position="215"/>
    </location>
</feature>
<gene>
    <name evidence="2" type="primary">LOC116748299</name>
</gene>
<reference evidence="2" key="2">
    <citation type="submission" date="2025-09" db="UniProtKB">
        <authorList>
            <consortium name="Ensembl"/>
        </authorList>
    </citation>
    <scope>IDENTIFICATION</scope>
</reference>
<evidence type="ECO:0000313" key="3">
    <source>
        <dbReference type="Proteomes" id="UP000694554"/>
    </source>
</evidence>
<dbReference type="SUPFAM" id="SSF54768">
    <property type="entry name" value="dsRNA-binding domain-like"/>
    <property type="match status" value="1"/>
</dbReference>
<dbReference type="Ensembl" id="ENSPSNT00000022465.1">
    <property type="protein sequence ID" value="ENSPSNP00000019944.1"/>
    <property type="gene ID" value="ENSPSNG00000014584.1"/>
</dbReference>
<reference evidence="2" key="1">
    <citation type="submission" date="2025-08" db="UniProtKB">
        <authorList>
            <consortium name="Ensembl"/>
        </authorList>
    </citation>
    <scope>IDENTIFICATION</scope>
</reference>
<protein>
    <recommendedName>
        <fullName evidence="1">DM1 domain-containing protein</fullName>
    </recommendedName>
</protein>
<evidence type="ECO:0000313" key="2">
    <source>
        <dbReference type="Ensembl" id="ENSPSNP00000019944.1"/>
    </source>
</evidence>
<dbReference type="InterPro" id="IPR040224">
    <property type="entry name" value="RDM1"/>
</dbReference>
<dbReference type="InterPro" id="IPR057652">
    <property type="entry name" value="DSRM_RDM1"/>
</dbReference>
<dbReference type="PANTHER" id="PTHR31164:SF1">
    <property type="entry name" value="RAD52 MOTIF-CONTAINING PROTEIN 1"/>
    <property type="match status" value="1"/>
</dbReference>
<organism evidence="2 3">
    <name type="scientific">Phocoena sinus</name>
    <name type="common">Vaquita</name>
    <dbReference type="NCBI Taxonomy" id="42100"/>
    <lineage>
        <taxon>Eukaryota</taxon>
        <taxon>Metazoa</taxon>
        <taxon>Chordata</taxon>
        <taxon>Craniata</taxon>
        <taxon>Vertebrata</taxon>
        <taxon>Euteleostomi</taxon>
        <taxon>Mammalia</taxon>
        <taxon>Eutheria</taxon>
        <taxon>Laurasiatheria</taxon>
        <taxon>Artiodactyla</taxon>
        <taxon>Whippomorpha</taxon>
        <taxon>Cetacea</taxon>
        <taxon>Odontoceti</taxon>
        <taxon>Phocoenidae</taxon>
        <taxon>Phocoena</taxon>
    </lineage>
</organism>
<accession>A0A8C9CMP8</accession>
<keyword evidence="3" id="KW-1185">Reference proteome</keyword>
<sequence>MVQLVPFAVPIEGDKTLLVWELSSGPTPEALQLSLAGGEGRVEENTPSVGSPGFSAIIKFYSARDAHRAQKPFDQKQLFHTSPVKVRLGTRRKAVHHNTLAVNSSRCQKLANYIFVFHEWSKRIIKLQDLSNLEERENEDIVTPLQKQSLKFFCSLEVVLPSHECRSPGVGMAEEPLDKLEEDLFSRSLSFLMRRKVTQKLAILKAMTDAFQKLLIIVLESGKTAVAYRSCAEVTDARTEEELQDLIQVSIIQNTQQDLEDFSISTQFCLP</sequence>
<name>A0A8C9CMP8_PHOSS</name>
<proteinExistence type="predicted"/>
<dbReference type="GeneTree" id="ENSGT00390000018397"/>
<dbReference type="GO" id="GO:0005730">
    <property type="term" value="C:nucleolus"/>
    <property type="evidence" value="ECO:0007669"/>
    <property type="project" value="TreeGrafter"/>
</dbReference>
<dbReference type="AlphaFoldDB" id="A0A8C9CMP8"/>
<dbReference type="Proteomes" id="UP000694554">
    <property type="component" value="Unassembled WGS sequence"/>
</dbReference>
<dbReference type="Pfam" id="PF25517">
    <property type="entry name" value="DSRM_RDM1"/>
    <property type="match status" value="1"/>
</dbReference>